<dbReference type="SUPFAM" id="SSF50475">
    <property type="entry name" value="FMN-binding split barrel"/>
    <property type="match status" value="1"/>
</dbReference>
<dbReference type="Gene3D" id="2.30.110.10">
    <property type="entry name" value="Electron Transport, Fmn-binding Protein, Chain A"/>
    <property type="match status" value="1"/>
</dbReference>
<dbReference type="KEGG" id="acm:AciX9_0592"/>
<dbReference type="Pfam" id="PF01613">
    <property type="entry name" value="Flavin_Reduct"/>
    <property type="match status" value="1"/>
</dbReference>
<dbReference type="PaxDb" id="1198114-AciX9_0592"/>
<dbReference type="Proteomes" id="UP000000343">
    <property type="component" value="Chromosome"/>
</dbReference>
<feature type="domain" description="Flavin reductase like" evidence="1">
    <location>
        <begin position="168"/>
        <end position="300"/>
    </location>
</feature>
<protein>
    <submittedName>
        <fullName evidence="2">Flavin reductase domain protein FMN-binding protein</fullName>
    </submittedName>
</protein>
<evidence type="ECO:0000259" key="1">
    <source>
        <dbReference type="Pfam" id="PF01613"/>
    </source>
</evidence>
<dbReference type="InterPro" id="IPR002563">
    <property type="entry name" value="Flavin_Rdtase-like_dom"/>
</dbReference>
<organism evidence="3">
    <name type="scientific">Granulicella tundricola (strain ATCC BAA-1859 / DSM 23138 / MP5ACTX9)</name>
    <dbReference type="NCBI Taxonomy" id="1198114"/>
    <lineage>
        <taxon>Bacteria</taxon>
        <taxon>Pseudomonadati</taxon>
        <taxon>Acidobacteriota</taxon>
        <taxon>Terriglobia</taxon>
        <taxon>Terriglobales</taxon>
        <taxon>Acidobacteriaceae</taxon>
        <taxon>Granulicella</taxon>
    </lineage>
</organism>
<dbReference type="OrthoDB" id="9794638at2"/>
<evidence type="ECO:0000313" key="3">
    <source>
        <dbReference type="Proteomes" id="UP000000343"/>
    </source>
</evidence>
<gene>
    <name evidence="2" type="ordered locus">AciX9_0592</name>
</gene>
<dbReference type="GO" id="GO:0016646">
    <property type="term" value="F:oxidoreductase activity, acting on the CH-NH group of donors, NAD or NADP as acceptor"/>
    <property type="evidence" value="ECO:0007669"/>
    <property type="project" value="UniProtKB-ARBA"/>
</dbReference>
<keyword evidence="3" id="KW-1185">Reference proteome</keyword>
<evidence type="ECO:0000313" key="2">
    <source>
        <dbReference type="EMBL" id="ADW67663.1"/>
    </source>
</evidence>
<dbReference type="STRING" id="1198114.AciX9_0592"/>
<accession>E8WZ61</accession>
<dbReference type="HOGENOM" id="CLU_803547_0_0_0"/>
<name>E8WZ61_GRATM</name>
<dbReference type="EMBL" id="CP002480">
    <property type="protein sequence ID" value="ADW67663.1"/>
    <property type="molecule type" value="Genomic_DNA"/>
</dbReference>
<dbReference type="GO" id="GO:0010181">
    <property type="term" value="F:FMN binding"/>
    <property type="evidence" value="ECO:0007669"/>
    <property type="project" value="InterPro"/>
</dbReference>
<proteinExistence type="predicted"/>
<reference evidence="3" key="1">
    <citation type="submission" date="2011-01" db="EMBL/GenBank/DDBJ databases">
        <title>Complete sequence of chromosome of Acidobacterium sp. MP5ACTX9.</title>
        <authorList>
            <consortium name="US DOE Joint Genome Institute"/>
            <person name="Lucas S."/>
            <person name="Copeland A."/>
            <person name="Lapidus A."/>
            <person name="Cheng J.-F."/>
            <person name="Goodwin L."/>
            <person name="Pitluck S."/>
            <person name="Teshima H."/>
            <person name="Detter J.C."/>
            <person name="Han C."/>
            <person name="Tapia R."/>
            <person name="Land M."/>
            <person name="Hauser L."/>
            <person name="Kyrpides N."/>
            <person name="Ivanova N."/>
            <person name="Ovchinnikova G."/>
            <person name="Pagani I."/>
            <person name="Rawat S.R."/>
            <person name="Mannisto M."/>
            <person name="Haggblom M.M."/>
            <person name="Woyke T."/>
        </authorList>
    </citation>
    <scope>NUCLEOTIDE SEQUENCE [LARGE SCALE GENOMIC DNA]</scope>
    <source>
        <strain evidence="3">MP5ACTX9</strain>
    </source>
</reference>
<dbReference type="AlphaFoldDB" id="E8WZ61"/>
<dbReference type="eggNOG" id="COG1853">
    <property type="taxonomic scope" value="Bacteria"/>
</dbReference>
<sequence length="334" mass="37317">MPIDKKLRRLLRDLLFGGPILPQEFTIGLKDPAAEIAVWLEGMGAPLDVSSRLSTACSSPFLICLSFEESLLPDSAQRSHLSLHFREREGDQSLLGRIDLRFISRFKVSDLHLLLFEARAAANYCLSARIIWPQYLFQTYARWRKPNTSGMSMTFLEQRAAMVTFIRPHPIMLVSAADRSGGNLFPMNIMGELGSGRIAFALKTSRTAAPLIQRTGRAVLSNVPFTQASTVYRLAPQHFAVSIDWTQLPFGTNPSRILGVPVPVFALRVREVQIEHVQPLGSHTLFIARILSDETPAEGETLCAVHGFYQARRLKTSAPALHESLLDDRRNKLV</sequence>
<dbReference type="RefSeq" id="WP_013578991.1">
    <property type="nucleotide sequence ID" value="NC_015064.1"/>
</dbReference>
<dbReference type="InterPro" id="IPR012349">
    <property type="entry name" value="Split_barrel_FMN-bd"/>
</dbReference>